<dbReference type="EMBL" id="AP029612">
    <property type="protein sequence ID" value="BFG70006.1"/>
    <property type="molecule type" value="Genomic_DNA"/>
</dbReference>
<comment type="function">
    <text evidence="6">May nick specific sequences that contain T:G mispairs resulting from m5C-deamination.</text>
</comment>
<dbReference type="GO" id="GO:0006298">
    <property type="term" value="P:mismatch repair"/>
    <property type="evidence" value="ECO:0007669"/>
    <property type="project" value="UniProtKB-UniRule"/>
</dbReference>
<keyword evidence="1 6" id="KW-0540">Nuclease</keyword>
<dbReference type="AlphaFoldDB" id="A0AAT9GHD0"/>
<sequence length="142" mass="17005">MTDVHDKETRSYNMSQIKGRDTKPETVVRSYLHSQGLRFRLHNKKLPGKPDITLRKYQTVIFVNGCFWHGHKKCKYFVLPKTRTEWWKNKIVSTKKRDQKNLDKLKKNGWTPLVIWECELKPNKREENLKRTLINILKGAKK</sequence>
<dbReference type="Pfam" id="PF03852">
    <property type="entry name" value="Vsr"/>
    <property type="match status" value="1"/>
</dbReference>
<reference evidence="7" key="1">
    <citation type="submission" date="2024-02" db="EMBL/GenBank/DDBJ databases">
        <title>Sediminibacterium planktonica sp. nov. and Sediminibacterium longus sp. nov., isolated from surface lake and river water.</title>
        <authorList>
            <person name="Watanabe K."/>
            <person name="Takemine S."/>
            <person name="Ishii Y."/>
            <person name="Ogata Y."/>
            <person name="Shindo C."/>
            <person name="Suda W."/>
        </authorList>
    </citation>
    <scope>NUCLEOTIDE SEQUENCE</scope>
    <source>
        <strain evidence="7">KACHI17</strain>
    </source>
</reference>
<dbReference type="GO" id="GO:0016787">
    <property type="term" value="F:hydrolase activity"/>
    <property type="evidence" value="ECO:0007669"/>
    <property type="project" value="UniProtKB-KW"/>
</dbReference>
<name>A0AAT9GHD0_9BACT</name>
<evidence type="ECO:0000256" key="2">
    <source>
        <dbReference type="ARBA" id="ARBA00022759"/>
    </source>
</evidence>
<evidence type="ECO:0000256" key="6">
    <source>
        <dbReference type="PIRNR" id="PIRNR018267"/>
    </source>
</evidence>
<dbReference type="REBASE" id="809792">
    <property type="entry name" value="V.SspI17ORF8880P"/>
</dbReference>
<keyword evidence="5 6" id="KW-0234">DNA repair</keyword>
<protein>
    <recommendedName>
        <fullName evidence="6">Very short patch repair endonuclease</fullName>
        <ecNumber evidence="6">3.1.-.-</ecNumber>
    </recommendedName>
</protein>
<keyword evidence="3 6" id="KW-0227">DNA damage</keyword>
<dbReference type="EC" id="3.1.-.-" evidence="6"/>
<dbReference type="NCBIfam" id="TIGR00632">
    <property type="entry name" value="vsr"/>
    <property type="match status" value="1"/>
</dbReference>
<evidence type="ECO:0000313" key="7">
    <source>
        <dbReference type="EMBL" id="BFG70006.1"/>
    </source>
</evidence>
<dbReference type="InterPro" id="IPR004603">
    <property type="entry name" value="DNA_mismatch_endonuc_vsr"/>
</dbReference>
<organism evidence="7">
    <name type="scientific">Sediminibacterium sp. KACHI17</name>
    <dbReference type="NCBI Taxonomy" id="1751071"/>
    <lineage>
        <taxon>Bacteria</taxon>
        <taxon>Pseudomonadati</taxon>
        <taxon>Bacteroidota</taxon>
        <taxon>Chitinophagia</taxon>
        <taxon>Chitinophagales</taxon>
        <taxon>Chitinophagaceae</taxon>
        <taxon>Sediminibacterium</taxon>
    </lineage>
</organism>
<dbReference type="RefSeq" id="WP_353550302.1">
    <property type="nucleotide sequence ID" value="NZ_AP029612.1"/>
</dbReference>
<dbReference type="Gene3D" id="3.40.960.10">
    <property type="entry name" value="VSR Endonuclease"/>
    <property type="match status" value="1"/>
</dbReference>
<accession>A0AAT9GHD0</accession>
<dbReference type="PIRSF" id="PIRSF018267">
    <property type="entry name" value="VSR_endonuc"/>
    <property type="match status" value="1"/>
</dbReference>
<evidence type="ECO:0000256" key="5">
    <source>
        <dbReference type="ARBA" id="ARBA00023204"/>
    </source>
</evidence>
<gene>
    <name evidence="7" type="ORF">KACHI17_08870</name>
</gene>
<dbReference type="SUPFAM" id="SSF52980">
    <property type="entry name" value="Restriction endonuclease-like"/>
    <property type="match status" value="1"/>
</dbReference>
<dbReference type="CDD" id="cd00221">
    <property type="entry name" value="Vsr"/>
    <property type="match status" value="1"/>
</dbReference>
<keyword evidence="4 6" id="KW-0378">Hydrolase</keyword>
<keyword evidence="2 6" id="KW-0255">Endonuclease</keyword>
<dbReference type="GO" id="GO:0004519">
    <property type="term" value="F:endonuclease activity"/>
    <property type="evidence" value="ECO:0007669"/>
    <property type="project" value="UniProtKB-KW"/>
</dbReference>
<evidence type="ECO:0000256" key="4">
    <source>
        <dbReference type="ARBA" id="ARBA00022801"/>
    </source>
</evidence>
<dbReference type="InterPro" id="IPR011335">
    <property type="entry name" value="Restrct_endonuc-II-like"/>
</dbReference>
<evidence type="ECO:0000256" key="1">
    <source>
        <dbReference type="ARBA" id="ARBA00022722"/>
    </source>
</evidence>
<comment type="similarity">
    <text evidence="6">Belongs to the vsr family.</text>
</comment>
<proteinExistence type="inferred from homology"/>
<evidence type="ECO:0000256" key="3">
    <source>
        <dbReference type="ARBA" id="ARBA00022763"/>
    </source>
</evidence>